<feature type="signal peptide" evidence="2">
    <location>
        <begin position="1"/>
        <end position="22"/>
    </location>
</feature>
<sequence length="426" mass="45846">MKRTKVLALILAVAVLATAVFALTACKDDETKGEITLPAYEAIETPDYSSVTVPADFKIGFIFLHDANSTYDKNFIDAAEEAVAAMGLTDAQVEYRTNIDESEECYNTARELVDAGCDVIFADSFGHETYMLKAAREFPNVEFCHATGTMAHTAGLANFHNAFASIYEGRYLAGIAAGMKLKELYGDENGNVSAENAKIGYVGAFTYAEVISGYTSFYLGAKSVVSNVTMEVTFTGSWYDEAAEREGANNLISRGAKLISQHADSMGAPSACEVAGIPNVSYNGSTYSACPNTFIVSSRINWVPYFKYIIAQKAKGEAIAADYTGSIKDGSVVLTNLGSAAAAGTVEAIVAARTQLANGTLNVFDTSKFTVGGETKTSYKADVDTDDKYTPDTEVIENGIFRESKFRSAPYFDLRIDGITLLDEKF</sequence>
<dbReference type="InterPro" id="IPR052910">
    <property type="entry name" value="ABC-Purine-Binding"/>
</dbReference>
<dbReference type="PROSITE" id="PS51257">
    <property type="entry name" value="PROKAR_LIPOPROTEIN"/>
    <property type="match status" value="1"/>
</dbReference>
<dbReference type="PANTHER" id="PTHR43208:SF1">
    <property type="entry name" value="ABC TRANSPORTER SUBSTRATE-BINDING PROTEIN"/>
    <property type="match status" value="1"/>
</dbReference>
<dbReference type="PANTHER" id="PTHR43208">
    <property type="entry name" value="ABC TRANSPORTER SUBSTRATE-BINDING PROTEIN"/>
    <property type="match status" value="1"/>
</dbReference>
<evidence type="ECO:0000256" key="1">
    <source>
        <dbReference type="ARBA" id="ARBA00022729"/>
    </source>
</evidence>
<dbReference type="GO" id="GO:0005886">
    <property type="term" value="C:plasma membrane"/>
    <property type="evidence" value="ECO:0007669"/>
    <property type="project" value="InterPro"/>
</dbReference>
<evidence type="ECO:0000313" key="5">
    <source>
        <dbReference type="Proteomes" id="UP000727857"/>
    </source>
</evidence>
<evidence type="ECO:0000313" key="4">
    <source>
        <dbReference type="EMBL" id="MBO8423582.1"/>
    </source>
</evidence>
<dbReference type="Gene3D" id="3.40.50.2300">
    <property type="match status" value="2"/>
</dbReference>
<dbReference type="CDD" id="cd19963">
    <property type="entry name" value="PBP1_BMP-like"/>
    <property type="match status" value="1"/>
</dbReference>
<proteinExistence type="predicted"/>
<reference evidence="4" key="1">
    <citation type="submission" date="2020-10" db="EMBL/GenBank/DDBJ databases">
        <authorList>
            <person name="Gilroy R."/>
        </authorList>
    </citation>
    <scope>NUCLEOTIDE SEQUENCE</scope>
    <source>
        <strain evidence="4">517</strain>
    </source>
</reference>
<dbReference type="Pfam" id="PF02608">
    <property type="entry name" value="Bmp"/>
    <property type="match status" value="1"/>
</dbReference>
<name>A0A940ICW7_9FIRM</name>
<feature type="domain" description="ABC transporter substrate-binding protein PnrA-like" evidence="3">
    <location>
        <begin position="69"/>
        <end position="337"/>
    </location>
</feature>
<dbReference type="EMBL" id="JADINF010000025">
    <property type="protein sequence ID" value="MBO8423582.1"/>
    <property type="molecule type" value="Genomic_DNA"/>
</dbReference>
<reference evidence="4" key="2">
    <citation type="journal article" date="2021" name="PeerJ">
        <title>Extensive microbial diversity within the chicken gut microbiome revealed by metagenomics and culture.</title>
        <authorList>
            <person name="Gilroy R."/>
            <person name="Ravi A."/>
            <person name="Getino M."/>
            <person name="Pursley I."/>
            <person name="Horton D.L."/>
            <person name="Alikhan N.F."/>
            <person name="Baker D."/>
            <person name="Gharbi K."/>
            <person name="Hall N."/>
            <person name="Watson M."/>
            <person name="Adriaenssens E.M."/>
            <person name="Foster-Nyarko E."/>
            <person name="Jarju S."/>
            <person name="Secka A."/>
            <person name="Antonio M."/>
            <person name="Oren A."/>
            <person name="Chaudhuri R.R."/>
            <person name="La Ragione R."/>
            <person name="Hildebrand F."/>
            <person name="Pallen M.J."/>
        </authorList>
    </citation>
    <scope>NUCLEOTIDE SEQUENCE</scope>
    <source>
        <strain evidence="4">517</strain>
    </source>
</reference>
<dbReference type="AlphaFoldDB" id="A0A940ICW7"/>
<keyword evidence="1 2" id="KW-0732">Signal</keyword>
<dbReference type="InterPro" id="IPR003760">
    <property type="entry name" value="PnrA-like"/>
</dbReference>
<gene>
    <name evidence="4" type="ORF">IAB16_00970</name>
</gene>
<organism evidence="4 5">
    <name type="scientific">Candidatus Stercoripulliclostridium pullicola</name>
    <dbReference type="NCBI Taxonomy" id="2840953"/>
    <lineage>
        <taxon>Bacteria</taxon>
        <taxon>Bacillati</taxon>
        <taxon>Bacillota</taxon>
        <taxon>Clostridia</taxon>
        <taxon>Eubacteriales</taxon>
        <taxon>Candidatus Stercoripulliclostridium</taxon>
    </lineage>
</organism>
<accession>A0A940ICW7</accession>
<feature type="chain" id="PRO_5036907107" evidence="2">
    <location>
        <begin position="23"/>
        <end position="426"/>
    </location>
</feature>
<dbReference type="Proteomes" id="UP000727857">
    <property type="component" value="Unassembled WGS sequence"/>
</dbReference>
<comment type="caution">
    <text evidence="4">The sequence shown here is derived from an EMBL/GenBank/DDBJ whole genome shotgun (WGS) entry which is preliminary data.</text>
</comment>
<evidence type="ECO:0000256" key="2">
    <source>
        <dbReference type="SAM" id="SignalP"/>
    </source>
</evidence>
<protein>
    <submittedName>
        <fullName evidence="4">BMP family ABC transporter substrate-binding protein</fullName>
    </submittedName>
</protein>
<evidence type="ECO:0000259" key="3">
    <source>
        <dbReference type="Pfam" id="PF02608"/>
    </source>
</evidence>